<evidence type="ECO:0000313" key="1">
    <source>
        <dbReference type="EMBL" id="KRY14909.1"/>
    </source>
</evidence>
<dbReference type="Proteomes" id="UP000054783">
    <property type="component" value="Unassembled WGS sequence"/>
</dbReference>
<reference evidence="1 2" key="1">
    <citation type="submission" date="2015-01" db="EMBL/GenBank/DDBJ databases">
        <title>Evolution of Trichinella species and genotypes.</title>
        <authorList>
            <person name="Korhonen P.K."/>
            <person name="Edoardo P."/>
            <person name="Giuseppe L.R."/>
            <person name="Gasser R.B."/>
        </authorList>
    </citation>
    <scope>NUCLEOTIDE SEQUENCE [LARGE SCALE GENOMIC DNA]</scope>
    <source>
        <strain evidence="1">ISS2496</strain>
    </source>
</reference>
<comment type="caution">
    <text evidence="1">The sequence shown here is derived from an EMBL/GenBank/DDBJ whole genome shotgun (WGS) entry which is preliminary data.</text>
</comment>
<evidence type="ECO:0000313" key="2">
    <source>
        <dbReference type="Proteomes" id="UP000054783"/>
    </source>
</evidence>
<proteinExistence type="predicted"/>
<keyword evidence="2" id="KW-1185">Reference proteome</keyword>
<sequence length="85" mass="9379">MSTTITSITVNLKKNLSNQKLSSSIFSLKSSAPYALHFQSKAGKNFVPIFTNADSTSVELSVRNEENKSRESLLVAQPACKSWNR</sequence>
<protein>
    <submittedName>
        <fullName evidence="1">Uncharacterized protein</fullName>
    </submittedName>
</protein>
<dbReference type="AlphaFoldDB" id="A0A0V0ZQY7"/>
<gene>
    <name evidence="1" type="ORF">T12_11364</name>
</gene>
<accession>A0A0V0ZQY7</accession>
<organism evidence="1 2">
    <name type="scientific">Trichinella patagoniensis</name>
    <dbReference type="NCBI Taxonomy" id="990121"/>
    <lineage>
        <taxon>Eukaryota</taxon>
        <taxon>Metazoa</taxon>
        <taxon>Ecdysozoa</taxon>
        <taxon>Nematoda</taxon>
        <taxon>Enoplea</taxon>
        <taxon>Dorylaimia</taxon>
        <taxon>Trichinellida</taxon>
        <taxon>Trichinellidae</taxon>
        <taxon>Trichinella</taxon>
    </lineage>
</organism>
<dbReference type="EMBL" id="JYDQ01000106">
    <property type="protein sequence ID" value="KRY14909.1"/>
    <property type="molecule type" value="Genomic_DNA"/>
</dbReference>
<name>A0A0V0ZQY7_9BILA</name>